<dbReference type="Gene3D" id="3.20.20.70">
    <property type="entry name" value="Aldolase class I"/>
    <property type="match status" value="1"/>
</dbReference>
<protein>
    <recommendedName>
        <fullName evidence="6">Radical SAM core domain-containing protein</fullName>
    </recommendedName>
</protein>
<keyword evidence="3" id="KW-0479">Metal-binding</keyword>
<dbReference type="SFLD" id="SFLDG01067">
    <property type="entry name" value="SPASM/twitch_domain_containing"/>
    <property type="match status" value="1"/>
</dbReference>
<dbReference type="Proteomes" id="UP000217257">
    <property type="component" value="Chromosome"/>
</dbReference>
<dbReference type="SFLD" id="SFLDG01072">
    <property type="entry name" value="dehydrogenase_like"/>
    <property type="match status" value="1"/>
</dbReference>
<evidence type="ECO:0000259" key="6">
    <source>
        <dbReference type="Pfam" id="PF04055"/>
    </source>
</evidence>
<dbReference type="RefSeq" id="WP_095990382.1">
    <property type="nucleotide sequence ID" value="NZ_CP022098.1"/>
</dbReference>
<keyword evidence="4" id="KW-0408">Iron</keyword>
<evidence type="ECO:0000313" key="8">
    <source>
        <dbReference type="Proteomes" id="UP000217257"/>
    </source>
</evidence>
<gene>
    <name evidence="7" type="ORF">CYFUS_008371</name>
</gene>
<evidence type="ECO:0000256" key="3">
    <source>
        <dbReference type="ARBA" id="ARBA00022723"/>
    </source>
</evidence>
<dbReference type="PANTHER" id="PTHR43273">
    <property type="entry name" value="ANAEROBIC SULFATASE-MATURATING ENZYME HOMOLOG ASLB-RELATED"/>
    <property type="match status" value="1"/>
</dbReference>
<dbReference type="InterPro" id="IPR007197">
    <property type="entry name" value="rSAM"/>
</dbReference>
<keyword evidence="2" id="KW-0949">S-adenosyl-L-methionine</keyword>
<dbReference type="AlphaFoldDB" id="A0A250JHD1"/>
<dbReference type="InterPro" id="IPR023867">
    <property type="entry name" value="Sulphatase_maturase_rSAM"/>
</dbReference>
<proteinExistence type="predicted"/>
<evidence type="ECO:0000256" key="1">
    <source>
        <dbReference type="ARBA" id="ARBA00001966"/>
    </source>
</evidence>
<organism evidence="7 8">
    <name type="scientific">Cystobacter fuscus</name>
    <dbReference type="NCBI Taxonomy" id="43"/>
    <lineage>
        <taxon>Bacteria</taxon>
        <taxon>Pseudomonadati</taxon>
        <taxon>Myxococcota</taxon>
        <taxon>Myxococcia</taxon>
        <taxon>Myxococcales</taxon>
        <taxon>Cystobacterineae</taxon>
        <taxon>Archangiaceae</taxon>
        <taxon>Cystobacter</taxon>
    </lineage>
</organism>
<dbReference type="InterPro" id="IPR058240">
    <property type="entry name" value="rSAM_sf"/>
</dbReference>
<dbReference type="PANTHER" id="PTHR43273:SF8">
    <property type="entry name" value="RADICAL SAM DOMAIN PROTEIN"/>
    <property type="match status" value="1"/>
</dbReference>
<sequence length="392" mass="45359">MSQTIDRRMEFVVKVSKFCNLRCRYCYEYESLGNREAMSREQLRQLYRHIEAWRARVDARDGKRTEIGFIWHGGEPLLLEPGFYWDTFADQREIFGEQVARKNTLQTNLTVLDEERLALLRDGFDVVGVSVDVFGGLRVNVGGRDQQPLTMKNMELLREQGIPFSTITVLTRANLGRMRHIYELFSRARIPFRLLPLFDGAFDGQHRGFEISTQDILKAFQDLVDLWMEKDGFLEVYPTLEQIQVVLRSMQAGAAPVYYNKREWLPVLLVNTNGDCFTYGDPYEEPEWCVGNLFTTSLDDILAGERFARSALAAERRMAANCLTCPYFGHCSGYPIAEEHYNCGQKTGEAERTCVVERNLFAYIEQRIRREGGVPEAWRARAQEGHEERRIA</sequence>
<comment type="cofactor">
    <cofactor evidence="1">
        <name>[4Fe-4S] cluster</name>
        <dbReference type="ChEBI" id="CHEBI:49883"/>
    </cofactor>
</comment>
<reference evidence="7 8" key="1">
    <citation type="submission" date="2017-06" db="EMBL/GenBank/DDBJ databases">
        <title>Sequencing and comparative analysis of myxobacterial genomes.</title>
        <authorList>
            <person name="Rupp O."/>
            <person name="Goesmann A."/>
            <person name="Sogaard-Andersen L."/>
        </authorList>
    </citation>
    <scope>NUCLEOTIDE SEQUENCE [LARGE SCALE GENOMIC DNA]</scope>
    <source>
        <strain evidence="7 8">DSM 52655</strain>
    </source>
</reference>
<evidence type="ECO:0000256" key="4">
    <source>
        <dbReference type="ARBA" id="ARBA00023004"/>
    </source>
</evidence>
<name>A0A250JHD1_9BACT</name>
<dbReference type="InterPro" id="IPR013785">
    <property type="entry name" value="Aldolase_TIM"/>
</dbReference>
<feature type="domain" description="Radical SAM core" evidence="6">
    <location>
        <begin position="14"/>
        <end position="184"/>
    </location>
</feature>
<dbReference type="GO" id="GO:0046872">
    <property type="term" value="F:metal ion binding"/>
    <property type="evidence" value="ECO:0007669"/>
    <property type="project" value="UniProtKB-KW"/>
</dbReference>
<evidence type="ECO:0000256" key="2">
    <source>
        <dbReference type="ARBA" id="ARBA00022691"/>
    </source>
</evidence>
<accession>A0A250JHD1</accession>
<dbReference type="CDD" id="cd01335">
    <property type="entry name" value="Radical_SAM"/>
    <property type="match status" value="1"/>
</dbReference>
<dbReference type="KEGG" id="cfus:CYFUS_008371"/>
<evidence type="ECO:0000313" key="7">
    <source>
        <dbReference type="EMBL" id="ATB42892.1"/>
    </source>
</evidence>
<dbReference type="EMBL" id="CP022098">
    <property type="protein sequence ID" value="ATB42892.1"/>
    <property type="molecule type" value="Genomic_DNA"/>
</dbReference>
<dbReference type="SUPFAM" id="SSF102114">
    <property type="entry name" value="Radical SAM enzymes"/>
    <property type="match status" value="1"/>
</dbReference>
<dbReference type="GO" id="GO:0051536">
    <property type="term" value="F:iron-sulfur cluster binding"/>
    <property type="evidence" value="ECO:0007669"/>
    <property type="project" value="UniProtKB-KW"/>
</dbReference>
<keyword evidence="5" id="KW-0411">Iron-sulfur</keyword>
<dbReference type="SFLD" id="SFLDS00029">
    <property type="entry name" value="Radical_SAM"/>
    <property type="match status" value="1"/>
</dbReference>
<dbReference type="Pfam" id="PF04055">
    <property type="entry name" value="Radical_SAM"/>
    <property type="match status" value="1"/>
</dbReference>
<evidence type="ECO:0000256" key="5">
    <source>
        <dbReference type="ARBA" id="ARBA00023014"/>
    </source>
</evidence>
<dbReference type="SFLD" id="SFLDG01386">
    <property type="entry name" value="main_SPASM_domain-containing"/>
    <property type="match status" value="1"/>
</dbReference>
<dbReference type="GO" id="GO:0016491">
    <property type="term" value="F:oxidoreductase activity"/>
    <property type="evidence" value="ECO:0007669"/>
    <property type="project" value="InterPro"/>
</dbReference>